<comment type="caution">
    <text evidence="2">The sequence shown here is derived from an EMBL/GenBank/DDBJ whole genome shotgun (WGS) entry which is preliminary data.</text>
</comment>
<reference evidence="2 3" key="1">
    <citation type="submission" date="2020-04" db="EMBL/GenBank/DDBJ databases">
        <title>Rhizobium sp. S-51 isolated from soil.</title>
        <authorList>
            <person name="Dahal R.H."/>
        </authorList>
    </citation>
    <scope>NUCLEOTIDE SEQUENCE [LARGE SCALE GENOMIC DNA]</scope>
    <source>
        <strain evidence="2 3">S-51</strain>
    </source>
</reference>
<evidence type="ECO:0000313" key="3">
    <source>
        <dbReference type="Proteomes" id="UP000541470"/>
    </source>
</evidence>
<sequence length="226" mass="24251">MRPVLLLLLFTAGFAAQATAAETYDLLFRKGSLSTLSASPPAPAGQEGKDTLVYDKMTSGLKKGDSPDTDSIGLQLTTDDNVTLILHRGPQMRSLGNFPASVGNPLIMYFLESSLDDVAKQSGGSPFYIRNRIKDALRRDAEVVPVAVRIGDRDVQAQQVTLRPFEKDKARDKMGRFADLALAITVSEDVPGGYYSLKATVPEGKGDADIGYVNTITLKGLGEATP</sequence>
<evidence type="ECO:0000313" key="2">
    <source>
        <dbReference type="EMBL" id="NML76045.1"/>
    </source>
</evidence>
<keyword evidence="1" id="KW-0732">Signal</keyword>
<dbReference type="RefSeq" id="WP_169594253.1">
    <property type="nucleotide sequence ID" value="NZ_JABBGK010000004.1"/>
</dbReference>
<evidence type="ECO:0000256" key="1">
    <source>
        <dbReference type="SAM" id="SignalP"/>
    </source>
</evidence>
<feature type="signal peptide" evidence="1">
    <location>
        <begin position="1"/>
        <end position="20"/>
    </location>
</feature>
<name>A0A7Y0AYX1_9HYPH</name>
<proteinExistence type="predicted"/>
<dbReference type="EMBL" id="JABBGK010000004">
    <property type="protein sequence ID" value="NML76045.1"/>
    <property type="molecule type" value="Genomic_DNA"/>
</dbReference>
<dbReference type="AlphaFoldDB" id="A0A7Y0AYX1"/>
<accession>A0A7Y0AYX1</accession>
<keyword evidence="3" id="KW-1185">Reference proteome</keyword>
<organism evidence="2 3">
    <name type="scientific">Rhizobium terricola</name>
    <dbReference type="NCBI Taxonomy" id="2728849"/>
    <lineage>
        <taxon>Bacteria</taxon>
        <taxon>Pseudomonadati</taxon>
        <taxon>Pseudomonadota</taxon>
        <taxon>Alphaproteobacteria</taxon>
        <taxon>Hyphomicrobiales</taxon>
        <taxon>Rhizobiaceae</taxon>
        <taxon>Rhizobium/Agrobacterium group</taxon>
        <taxon>Rhizobium</taxon>
    </lineage>
</organism>
<protein>
    <submittedName>
        <fullName evidence="2">Uncharacterized protein</fullName>
    </submittedName>
</protein>
<feature type="chain" id="PRO_5031067328" evidence="1">
    <location>
        <begin position="21"/>
        <end position="226"/>
    </location>
</feature>
<gene>
    <name evidence="2" type="ORF">HHL25_18080</name>
</gene>
<dbReference type="Proteomes" id="UP000541470">
    <property type="component" value="Unassembled WGS sequence"/>
</dbReference>